<dbReference type="InterPro" id="IPR029058">
    <property type="entry name" value="AB_hydrolase_fold"/>
</dbReference>
<dbReference type="SUPFAM" id="SSF53474">
    <property type="entry name" value="alpha/beta-Hydrolases"/>
    <property type="match status" value="1"/>
</dbReference>
<dbReference type="EMBL" id="MU150232">
    <property type="protein sequence ID" value="KAF9468710.1"/>
    <property type="molecule type" value="Genomic_DNA"/>
</dbReference>
<sequence>MNSVYVPVHVVVLLRRIVNVISSLSISNQYLLLKQARADEEHARADPRSKLPQLPEGVVNTLTQHHFDDAKGVKWPWWSFRDRWDWPRLILIDRVTAEPGPHHDPQVQETVKANGNLFPWIGRSWTWPSLLSTSAYSDIHDSGSHHDPPPPPKPQKDEKPSHKPANKPLPAQKPPPLDTIHQLIRNPALYDPLRTPRYPIVLCHGLYGFDSRGPLTFPSMRMHYWSNVLNILRDTVKAEVIVTSVPGTGSISSRSEALDQQLQHKARGRGINFLAHSMGGLDCRHLISHIRPSEYAPLSLTTISTPHRGSPFMDWCAENIGIGKLRQQERDLAKARNLDTQYATFINASSSDNSDSTPTKAKADTFPLSLSTLPSSFTTLLLSIVDSPAYANLTSSYLNDVFNPATPNDPTVKYFSVAGRMAGASVWHPFWLPKMVLDGVEEKERGKLRAIWESVKEGSVHENPLWAQEREWGNDGLVTIQSAKWGEFLGIMEGCDHWEMRGARGIEFGVDLPAIPAIGLGVSTSGHRSANGDGWGLRDWGRFVGAWRKEEKIQQDAAAKASEQKVDQSLEGREYEREQQRKKDDAVIKSSTDKLSAVFDWLTEQVPSTPLLGTKAKAMADAKGRTSEDDTEIRGEVSEMQKHMDKEEKGRRKNELATKLDLERFYVALSKKLYDEGL</sequence>
<dbReference type="Proteomes" id="UP000807353">
    <property type="component" value="Unassembled WGS sequence"/>
</dbReference>
<dbReference type="Gene3D" id="3.40.50.1820">
    <property type="entry name" value="alpha/beta hydrolase"/>
    <property type="match status" value="1"/>
</dbReference>
<feature type="compositionally biased region" description="Basic and acidic residues" evidence="1">
    <location>
        <begin position="562"/>
        <end position="587"/>
    </location>
</feature>
<accession>A0A9P5YJF3</accession>
<dbReference type="GO" id="GO:0016787">
    <property type="term" value="F:hydrolase activity"/>
    <property type="evidence" value="ECO:0007669"/>
    <property type="project" value="UniProtKB-KW"/>
</dbReference>
<dbReference type="OrthoDB" id="5592486at2759"/>
<proteinExistence type="predicted"/>
<name>A0A9P5YJF3_9AGAR</name>
<reference evidence="2" key="1">
    <citation type="submission" date="2020-11" db="EMBL/GenBank/DDBJ databases">
        <authorList>
            <consortium name="DOE Joint Genome Institute"/>
            <person name="Ahrendt S."/>
            <person name="Riley R."/>
            <person name="Andreopoulos W."/>
            <person name="Labutti K."/>
            <person name="Pangilinan J."/>
            <person name="Ruiz-Duenas F.J."/>
            <person name="Barrasa J.M."/>
            <person name="Sanchez-Garcia M."/>
            <person name="Camarero S."/>
            <person name="Miyauchi S."/>
            <person name="Serrano A."/>
            <person name="Linde D."/>
            <person name="Babiker R."/>
            <person name="Drula E."/>
            <person name="Ayuso-Fernandez I."/>
            <person name="Pacheco R."/>
            <person name="Padilla G."/>
            <person name="Ferreira P."/>
            <person name="Barriuso J."/>
            <person name="Kellner H."/>
            <person name="Castanera R."/>
            <person name="Alfaro M."/>
            <person name="Ramirez L."/>
            <person name="Pisabarro A.G."/>
            <person name="Kuo A."/>
            <person name="Tritt A."/>
            <person name="Lipzen A."/>
            <person name="He G."/>
            <person name="Yan M."/>
            <person name="Ng V."/>
            <person name="Cullen D."/>
            <person name="Martin F."/>
            <person name="Rosso M.-N."/>
            <person name="Henrissat B."/>
            <person name="Hibbett D."/>
            <person name="Martinez A.T."/>
            <person name="Grigoriev I.V."/>
        </authorList>
    </citation>
    <scope>NUCLEOTIDE SEQUENCE</scope>
    <source>
        <strain evidence="2">CBS 247.69</strain>
    </source>
</reference>
<dbReference type="PANTHER" id="PTHR11440">
    <property type="entry name" value="LECITHIN-CHOLESTEROL ACYLTRANSFERASE-RELATED"/>
    <property type="match status" value="1"/>
</dbReference>
<feature type="region of interest" description="Disordered" evidence="1">
    <location>
        <begin position="138"/>
        <end position="178"/>
    </location>
</feature>
<organism evidence="2 3">
    <name type="scientific">Collybia nuda</name>
    <dbReference type="NCBI Taxonomy" id="64659"/>
    <lineage>
        <taxon>Eukaryota</taxon>
        <taxon>Fungi</taxon>
        <taxon>Dikarya</taxon>
        <taxon>Basidiomycota</taxon>
        <taxon>Agaricomycotina</taxon>
        <taxon>Agaricomycetes</taxon>
        <taxon>Agaricomycetidae</taxon>
        <taxon>Agaricales</taxon>
        <taxon>Tricholomatineae</taxon>
        <taxon>Clitocybaceae</taxon>
        <taxon>Collybia</taxon>
    </lineage>
</organism>
<comment type="caution">
    <text evidence="2">The sequence shown here is derived from an EMBL/GenBank/DDBJ whole genome shotgun (WGS) entry which is preliminary data.</text>
</comment>
<evidence type="ECO:0000313" key="2">
    <source>
        <dbReference type="EMBL" id="KAF9468710.1"/>
    </source>
</evidence>
<evidence type="ECO:0000313" key="3">
    <source>
        <dbReference type="Proteomes" id="UP000807353"/>
    </source>
</evidence>
<gene>
    <name evidence="2" type="ORF">BDZ94DRAFT_1209028</name>
</gene>
<keyword evidence="3" id="KW-1185">Reference proteome</keyword>
<feature type="region of interest" description="Disordered" evidence="1">
    <location>
        <begin position="556"/>
        <end position="588"/>
    </location>
</feature>
<dbReference type="AlphaFoldDB" id="A0A9P5YJF3"/>
<keyword evidence="2" id="KW-0378">Hydrolase</keyword>
<feature type="compositionally biased region" description="Basic and acidic residues" evidence="1">
    <location>
        <begin position="138"/>
        <end position="161"/>
    </location>
</feature>
<evidence type="ECO:0000256" key="1">
    <source>
        <dbReference type="SAM" id="MobiDB-lite"/>
    </source>
</evidence>
<protein>
    <submittedName>
        <fullName evidence="2">Alpha/Beta hydrolase protein</fullName>
    </submittedName>
</protein>